<dbReference type="PROSITE" id="PS00380">
    <property type="entry name" value="RHODANESE_1"/>
    <property type="match status" value="1"/>
</dbReference>
<dbReference type="InterPro" id="IPR036873">
    <property type="entry name" value="Rhodanese-like_dom_sf"/>
</dbReference>
<dbReference type="InterPro" id="IPR001763">
    <property type="entry name" value="Rhodanese-like_dom"/>
</dbReference>
<evidence type="ECO:0000256" key="2">
    <source>
        <dbReference type="ARBA" id="ARBA00022737"/>
    </source>
</evidence>
<reference evidence="4" key="1">
    <citation type="submission" date="2014-07" db="EMBL/GenBank/DDBJ databases">
        <authorList>
            <person name="Martin A.A"/>
            <person name="De Silva N."/>
        </authorList>
    </citation>
    <scope>NUCLEOTIDE SEQUENCE</scope>
</reference>
<keyword evidence="1" id="KW-0808">Transferase</keyword>
<evidence type="ECO:0000313" key="4">
    <source>
        <dbReference type="Proteomes" id="UP000035680"/>
    </source>
</evidence>
<dbReference type="SUPFAM" id="SSF52821">
    <property type="entry name" value="Rhodanese/Cell cycle control phosphatase"/>
    <property type="match status" value="2"/>
</dbReference>
<organism evidence="4 5">
    <name type="scientific">Strongyloides venezuelensis</name>
    <name type="common">Threadworm</name>
    <dbReference type="NCBI Taxonomy" id="75913"/>
    <lineage>
        <taxon>Eukaryota</taxon>
        <taxon>Metazoa</taxon>
        <taxon>Ecdysozoa</taxon>
        <taxon>Nematoda</taxon>
        <taxon>Chromadorea</taxon>
        <taxon>Rhabditida</taxon>
        <taxon>Tylenchina</taxon>
        <taxon>Panagrolaimomorpha</taxon>
        <taxon>Strongyloidoidea</taxon>
        <taxon>Strongyloididae</taxon>
        <taxon>Strongyloides</taxon>
    </lineage>
</organism>
<evidence type="ECO:0000259" key="3">
    <source>
        <dbReference type="PROSITE" id="PS50206"/>
    </source>
</evidence>
<dbReference type="CDD" id="cd01448">
    <property type="entry name" value="TST_Repeat_1"/>
    <property type="match status" value="1"/>
</dbReference>
<proteinExistence type="predicted"/>
<dbReference type="PANTHER" id="PTHR11364">
    <property type="entry name" value="THIOSULFATE SULFERTANSFERASE"/>
    <property type="match status" value="1"/>
</dbReference>
<dbReference type="STRING" id="75913.A0A0K0FXE5"/>
<dbReference type="InterPro" id="IPR001307">
    <property type="entry name" value="Thiosulphate_STrfase_CS"/>
</dbReference>
<dbReference type="GO" id="GO:0005739">
    <property type="term" value="C:mitochondrion"/>
    <property type="evidence" value="ECO:0007669"/>
    <property type="project" value="TreeGrafter"/>
</dbReference>
<dbReference type="AlphaFoldDB" id="A0A0K0FXE5"/>
<protein>
    <submittedName>
        <fullName evidence="5">Putative thiosulfate sulfurtransferase (inferred by orthology to a C. elegans protein)</fullName>
    </submittedName>
</protein>
<accession>A0A0K0FXE5</accession>
<dbReference type="Gene3D" id="3.40.250.10">
    <property type="entry name" value="Rhodanese-like domain"/>
    <property type="match status" value="2"/>
</dbReference>
<feature type="domain" description="Rhodanese" evidence="3">
    <location>
        <begin position="200"/>
        <end position="303"/>
    </location>
</feature>
<dbReference type="WBParaSite" id="SVE_1712100.1">
    <property type="protein sequence ID" value="SVE_1712100.1"/>
    <property type="gene ID" value="SVE_1712100"/>
</dbReference>
<dbReference type="PANTHER" id="PTHR11364:SF7">
    <property type="entry name" value="THIOSULFATE SULFURTRANSFERASE MPST-1-RELATED"/>
    <property type="match status" value="1"/>
</dbReference>
<keyword evidence="2" id="KW-0677">Repeat</keyword>
<dbReference type="Pfam" id="PF00581">
    <property type="entry name" value="Rhodanese"/>
    <property type="match status" value="2"/>
</dbReference>
<dbReference type="SMART" id="SM00450">
    <property type="entry name" value="RHOD"/>
    <property type="match status" value="2"/>
</dbReference>
<sequence>MVQLGRVITPEELNEVIKNKLDNVKILDCTYFVGPKPDPTLFKEQEYGKFDILIEKETPQRQAYAVEHIPGAIHFDLDCAMYPGEIERFSFYPKETFQEYIRALGINENDHLILYSRGPVGGNMFAARSFRLMEMYGHEKLSLLSGGFGKWKELGLPIEHDVPTIHNKGNWTAKCNSKIIIDYHVLTKKDSEGKDLFDRAGSTVTILDGRPEAQFKESHLKGFQNLPLELLINSDGTLKSKEDVLSILDKLNIKTDKKIITTCLTGTQASLISFVFENILNKETVVYNGSLIEIQHRDPSRIVSSS</sequence>
<name>A0A0K0FXE5_STRVS</name>
<feature type="domain" description="Rhodanese" evidence="3">
    <location>
        <begin position="59"/>
        <end position="160"/>
    </location>
</feature>
<dbReference type="PROSITE" id="PS50206">
    <property type="entry name" value="RHODANESE_3"/>
    <property type="match status" value="2"/>
</dbReference>
<keyword evidence="4" id="KW-1185">Reference proteome</keyword>
<dbReference type="Proteomes" id="UP000035680">
    <property type="component" value="Unassembled WGS sequence"/>
</dbReference>
<dbReference type="GO" id="GO:0004792">
    <property type="term" value="F:thiosulfate-cyanide sulfurtransferase activity"/>
    <property type="evidence" value="ECO:0007669"/>
    <property type="project" value="InterPro"/>
</dbReference>
<reference evidence="5" key="2">
    <citation type="submission" date="2015-08" db="UniProtKB">
        <authorList>
            <consortium name="WormBaseParasite"/>
        </authorList>
    </citation>
    <scope>IDENTIFICATION</scope>
</reference>
<dbReference type="InterPro" id="IPR045078">
    <property type="entry name" value="TST/MPST-like"/>
</dbReference>
<evidence type="ECO:0000313" key="5">
    <source>
        <dbReference type="WBParaSite" id="SVE_1712100.1"/>
    </source>
</evidence>
<evidence type="ECO:0000256" key="1">
    <source>
        <dbReference type="ARBA" id="ARBA00022679"/>
    </source>
</evidence>